<organism evidence="2">
    <name type="scientific">marine sediment metagenome</name>
    <dbReference type="NCBI Taxonomy" id="412755"/>
    <lineage>
        <taxon>unclassified sequences</taxon>
        <taxon>metagenomes</taxon>
        <taxon>ecological metagenomes</taxon>
    </lineage>
</organism>
<evidence type="ECO:0000313" key="2">
    <source>
        <dbReference type="EMBL" id="KKN69511.1"/>
    </source>
</evidence>
<dbReference type="AlphaFoldDB" id="A0A0F9V7K5"/>
<dbReference type="GO" id="GO:0003677">
    <property type="term" value="F:DNA binding"/>
    <property type="evidence" value="ECO:0007669"/>
    <property type="project" value="InterPro"/>
</dbReference>
<comment type="caution">
    <text evidence="2">The sequence shown here is derived from an EMBL/GenBank/DDBJ whole genome shotgun (WGS) entry which is preliminary data.</text>
</comment>
<dbReference type="InterPro" id="IPR001387">
    <property type="entry name" value="Cro/C1-type_HTH"/>
</dbReference>
<dbReference type="PROSITE" id="PS50943">
    <property type="entry name" value="HTH_CROC1"/>
    <property type="match status" value="1"/>
</dbReference>
<feature type="domain" description="HTH cro/C1-type" evidence="1">
    <location>
        <begin position="54"/>
        <end position="108"/>
    </location>
</feature>
<dbReference type="Gene3D" id="1.10.260.40">
    <property type="entry name" value="lambda repressor-like DNA-binding domains"/>
    <property type="match status" value="1"/>
</dbReference>
<accession>A0A0F9V7K5</accession>
<gene>
    <name evidence="2" type="ORF">LCGC14_0440070</name>
</gene>
<dbReference type="SUPFAM" id="SSF47413">
    <property type="entry name" value="lambda repressor-like DNA-binding domains"/>
    <property type="match status" value="1"/>
</dbReference>
<dbReference type="EMBL" id="LAZR01000424">
    <property type="protein sequence ID" value="KKN69511.1"/>
    <property type="molecule type" value="Genomic_DNA"/>
</dbReference>
<dbReference type="Pfam" id="PF01381">
    <property type="entry name" value="HTH_3"/>
    <property type="match status" value="1"/>
</dbReference>
<evidence type="ECO:0000259" key="1">
    <source>
        <dbReference type="PROSITE" id="PS50943"/>
    </source>
</evidence>
<protein>
    <recommendedName>
        <fullName evidence="1">HTH cro/C1-type domain-containing protein</fullName>
    </recommendedName>
</protein>
<dbReference type="InterPro" id="IPR010982">
    <property type="entry name" value="Lambda_DNA-bd_dom_sf"/>
</dbReference>
<name>A0A0F9V7K5_9ZZZZ</name>
<sequence>MESLVQHHLTCSDGNNRNSSSFFAIFAKKYEVVNWKSKMAQKHADLFAAMGARLTIARSEVGISQAAMAEAIGVSPRAYHSYEKGQRGIPVEALIAMGERFEVDVPWLLLGTNAIRAGHDFNALKEIESSLDQHLNAEGIKIKSEKRGAIVARWYESHVKGREVTDDDVHTWIELVRE</sequence>
<dbReference type="CDD" id="cd00093">
    <property type="entry name" value="HTH_XRE"/>
    <property type="match status" value="1"/>
</dbReference>
<dbReference type="SMART" id="SM00530">
    <property type="entry name" value="HTH_XRE"/>
    <property type="match status" value="1"/>
</dbReference>
<proteinExistence type="predicted"/>
<reference evidence="2" key="1">
    <citation type="journal article" date="2015" name="Nature">
        <title>Complex archaea that bridge the gap between prokaryotes and eukaryotes.</title>
        <authorList>
            <person name="Spang A."/>
            <person name="Saw J.H."/>
            <person name="Jorgensen S.L."/>
            <person name="Zaremba-Niedzwiedzka K."/>
            <person name="Martijn J."/>
            <person name="Lind A.E."/>
            <person name="van Eijk R."/>
            <person name="Schleper C."/>
            <person name="Guy L."/>
            <person name="Ettema T.J."/>
        </authorList>
    </citation>
    <scope>NUCLEOTIDE SEQUENCE</scope>
</reference>